<keyword evidence="3" id="KW-0489">Methyltransferase</keyword>
<name>A0A1G7GQS0_9PROT</name>
<dbReference type="STRING" id="69960.SAMN05421720_11557"/>
<dbReference type="PANTHER" id="PTHR43861">
    <property type="entry name" value="TRANS-ACONITATE 2-METHYLTRANSFERASE-RELATED"/>
    <property type="match status" value="1"/>
</dbReference>
<dbReference type="AlphaFoldDB" id="A0A1G7GQS0"/>
<dbReference type="Proteomes" id="UP000199412">
    <property type="component" value="Unassembled WGS sequence"/>
</dbReference>
<dbReference type="InterPro" id="IPR029063">
    <property type="entry name" value="SAM-dependent_MTases_sf"/>
</dbReference>
<evidence type="ECO:0000259" key="2">
    <source>
        <dbReference type="Pfam" id="PF13649"/>
    </source>
</evidence>
<reference evidence="3 4" key="1">
    <citation type="submission" date="2016-10" db="EMBL/GenBank/DDBJ databases">
        <authorList>
            <person name="de Groot N.N."/>
        </authorList>
    </citation>
    <scope>NUCLEOTIDE SEQUENCE [LARGE SCALE GENOMIC DNA]</scope>
    <source>
        <strain evidence="3 4">ATCC 700224</strain>
    </source>
</reference>
<evidence type="ECO:0000313" key="4">
    <source>
        <dbReference type="Proteomes" id="UP000199412"/>
    </source>
</evidence>
<evidence type="ECO:0000313" key="3">
    <source>
        <dbReference type="EMBL" id="SDE90500.1"/>
    </source>
</evidence>
<protein>
    <submittedName>
        <fullName evidence="3">Methyltransferase domain-containing protein</fullName>
    </submittedName>
</protein>
<dbReference type="CDD" id="cd02440">
    <property type="entry name" value="AdoMet_MTases"/>
    <property type="match status" value="1"/>
</dbReference>
<sequence>MSARMSTKRRLGSVFERLVAKPSPSARATSRALSKTKQEDFEAHLQSLISERLDALPPREALEFLFRLDAFLYVHQGRQSVAYGDGLHSKHRHIRYHDYFVERLAEGETVLDIGCGNGALALSMAERAGALVTAIDLEAVHIEAARRNHAHPNITYVVGDALEEIPNDRFDTVVMSNVLEHLPERPAFLRRAMGSTGARRILLRVPTFERDWRVPLKKELGVEWRLDTTHYIEYRLDEFAEELSLANLTITDQRVNWGEIWAEAHPT</sequence>
<evidence type="ECO:0000256" key="1">
    <source>
        <dbReference type="ARBA" id="ARBA00022679"/>
    </source>
</evidence>
<dbReference type="GO" id="GO:0032259">
    <property type="term" value="P:methylation"/>
    <property type="evidence" value="ECO:0007669"/>
    <property type="project" value="UniProtKB-KW"/>
</dbReference>
<keyword evidence="1 3" id="KW-0808">Transferase</keyword>
<gene>
    <name evidence="3" type="ORF">SAMN05421720_11557</name>
</gene>
<dbReference type="EMBL" id="FNAP01000015">
    <property type="protein sequence ID" value="SDE90500.1"/>
    <property type="molecule type" value="Genomic_DNA"/>
</dbReference>
<feature type="domain" description="Methyltransferase" evidence="2">
    <location>
        <begin position="110"/>
        <end position="192"/>
    </location>
</feature>
<proteinExistence type="predicted"/>
<accession>A0A1G7GQS0</accession>
<dbReference type="OrthoDB" id="7351887at2"/>
<keyword evidence="4" id="KW-1185">Reference proteome</keyword>
<organism evidence="3 4">
    <name type="scientific">Rhodospira trueperi</name>
    <dbReference type="NCBI Taxonomy" id="69960"/>
    <lineage>
        <taxon>Bacteria</taxon>
        <taxon>Pseudomonadati</taxon>
        <taxon>Pseudomonadota</taxon>
        <taxon>Alphaproteobacteria</taxon>
        <taxon>Rhodospirillales</taxon>
        <taxon>Rhodospirillaceae</taxon>
        <taxon>Rhodospira</taxon>
    </lineage>
</organism>
<dbReference type="SUPFAM" id="SSF53335">
    <property type="entry name" value="S-adenosyl-L-methionine-dependent methyltransferases"/>
    <property type="match status" value="1"/>
</dbReference>
<dbReference type="Pfam" id="PF13649">
    <property type="entry name" value="Methyltransf_25"/>
    <property type="match status" value="1"/>
</dbReference>
<dbReference type="GO" id="GO:0008168">
    <property type="term" value="F:methyltransferase activity"/>
    <property type="evidence" value="ECO:0007669"/>
    <property type="project" value="UniProtKB-KW"/>
</dbReference>
<dbReference type="InterPro" id="IPR041698">
    <property type="entry name" value="Methyltransf_25"/>
</dbReference>
<dbReference type="Gene3D" id="3.40.50.150">
    <property type="entry name" value="Vaccinia Virus protein VP39"/>
    <property type="match status" value="1"/>
</dbReference>